<accession>A0A0A2KIA2</accession>
<evidence type="ECO:0000256" key="2">
    <source>
        <dbReference type="SAM" id="SignalP"/>
    </source>
</evidence>
<evidence type="ECO:0000256" key="1">
    <source>
        <dbReference type="SAM" id="MobiDB-lite"/>
    </source>
</evidence>
<protein>
    <submittedName>
        <fullName evidence="3">Uncharacterized protein</fullName>
    </submittedName>
</protein>
<proteinExistence type="predicted"/>
<keyword evidence="4" id="KW-1185">Reference proteome</keyword>
<dbReference type="EMBL" id="JQGA01001606">
    <property type="protein sequence ID" value="KGO64085.1"/>
    <property type="molecule type" value="Genomic_DNA"/>
</dbReference>
<comment type="caution">
    <text evidence="3">The sequence shown here is derived from an EMBL/GenBank/DDBJ whole genome shotgun (WGS) entry which is preliminary data.</text>
</comment>
<dbReference type="HOGENOM" id="CLU_2197830_0_0_1"/>
<gene>
    <name evidence="3" type="ORF">PITC_087530</name>
</gene>
<reference evidence="3 4" key="1">
    <citation type="journal article" date="2015" name="Mol. Plant Microbe Interact.">
        <title>Genome, transcriptome, and functional analyses of Penicillium expansum provide new insights into secondary metabolism and pathogenicity.</title>
        <authorList>
            <person name="Ballester A.R."/>
            <person name="Marcet-Houben M."/>
            <person name="Levin E."/>
            <person name="Sela N."/>
            <person name="Selma-Lazaro C."/>
            <person name="Carmona L."/>
            <person name="Wisniewski M."/>
            <person name="Droby S."/>
            <person name="Gonzalez-Candelas L."/>
            <person name="Gabaldon T."/>
        </authorList>
    </citation>
    <scope>NUCLEOTIDE SEQUENCE [LARGE SCALE GENOMIC DNA]</scope>
    <source>
        <strain evidence="3 4">PHI-1</strain>
    </source>
</reference>
<evidence type="ECO:0000313" key="3">
    <source>
        <dbReference type="EMBL" id="KGO64085.1"/>
    </source>
</evidence>
<feature type="compositionally biased region" description="Basic and acidic residues" evidence="1">
    <location>
        <begin position="78"/>
        <end position="98"/>
    </location>
</feature>
<organism evidence="3 4">
    <name type="scientific">Penicillium italicum</name>
    <name type="common">Blue mold</name>
    <dbReference type="NCBI Taxonomy" id="40296"/>
    <lineage>
        <taxon>Eukaryota</taxon>
        <taxon>Fungi</taxon>
        <taxon>Dikarya</taxon>
        <taxon>Ascomycota</taxon>
        <taxon>Pezizomycotina</taxon>
        <taxon>Eurotiomycetes</taxon>
        <taxon>Eurotiomycetidae</taxon>
        <taxon>Eurotiales</taxon>
        <taxon>Aspergillaceae</taxon>
        <taxon>Penicillium</taxon>
    </lineage>
</organism>
<evidence type="ECO:0000313" key="4">
    <source>
        <dbReference type="Proteomes" id="UP000030104"/>
    </source>
</evidence>
<dbReference type="OrthoDB" id="4363690at2759"/>
<sequence length="108" mass="11927">MLFRPLFTTLLVLLLSFLATGAAIGARSVQISGSDNTFEATTQTILQPQPIHDAPSENALPPRFKHEDDDTVPGLHETTIDWREDGSESLRLESEREAGFLPSSHRGR</sequence>
<dbReference type="PhylomeDB" id="A0A0A2KIA2"/>
<keyword evidence="2" id="KW-0732">Signal</keyword>
<dbReference type="Proteomes" id="UP000030104">
    <property type="component" value="Unassembled WGS sequence"/>
</dbReference>
<dbReference type="OMA" id="HETTIDW"/>
<feature type="signal peptide" evidence="2">
    <location>
        <begin position="1"/>
        <end position="23"/>
    </location>
</feature>
<feature type="region of interest" description="Disordered" evidence="1">
    <location>
        <begin position="50"/>
        <end position="108"/>
    </location>
</feature>
<feature type="chain" id="PRO_5001990177" evidence="2">
    <location>
        <begin position="24"/>
        <end position="108"/>
    </location>
</feature>
<name>A0A0A2KIA2_PENIT</name>
<dbReference type="AlphaFoldDB" id="A0A0A2KIA2"/>